<keyword evidence="2" id="KW-0503">Monooxygenase</keyword>
<dbReference type="Proteomes" id="UP000735302">
    <property type="component" value="Unassembled WGS sequence"/>
</dbReference>
<evidence type="ECO:0000313" key="3">
    <source>
        <dbReference type="Proteomes" id="UP000735302"/>
    </source>
</evidence>
<keyword evidence="2" id="KW-0560">Oxidoreductase</keyword>
<name>A0AAV4BNS9_9GAST</name>
<protein>
    <submittedName>
        <fullName evidence="2">Dimethylaniline monooxygenase [n-oxide-forming]</fullName>
    </submittedName>
</protein>
<gene>
    <name evidence="2" type="ORF">PoB_004862100</name>
</gene>
<organism evidence="2 3">
    <name type="scientific">Plakobranchus ocellatus</name>
    <dbReference type="NCBI Taxonomy" id="259542"/>
    <lineage>
        <taxon>Eukaryota</taxon>
        <taxon>Metazoa</taxon>
        <taxon>Spiralia</taxon>
        <taxon>Lophotrochozoa</taxon>
        <taxon>Mollusca</taxon>
        <taxon>Gastropoda</taxon>
        <taxon>Heterobranchia</taxon>
        <taxon>Euthyneura</taxon>
        <taxon>Panpulmonata</taxon>
        <taxon>Sacoglossa</taxon>
        <taxon>Placobranchoidea</taxon>
        <taxon>Plakobranchidae</taxon>
        <taxon>Plakobranchus</taxon>
    </lineage>
</organism>
<sequence length="282" mass="31966">MITNTPTSSLPRATSTPKSNKTGKTLTDSSTSPMFKQTITVESVLKQPVTEPLTQHEEELATHITRRKLYTSDEKGKIRFKTRGQPLTFHRVSVHRKSSNVGSSPTRKRRSSTITRVRKTMSGVHRGDLEMQHASDFKRQSKRVRRNILEKSGTKERVVIDTKFASAMKEAMGLTWHQDRERRRLWKKVGVCIPVEHKEREIFTKEIGDTVKLETIKVTPVPGTSSKEEPVALVPDLNKFVMDLLQKYDGEGKCTWHDGGIPENQIWVKIGGDHGRGSLKIS</sequence>
<reference evidence="2 3" key="1">
    <citation type="journal article" date="2021" name="Elife">
        <title>Chloroplast acquisition without the gene transfer in kleptoplastic sea slugs, Plakobranchus ocellatus.</title>
        <authorList>
            <person name="Maeda T."/>
            <person name="Takahashi S."/>
            <person name="Yoshida T."/>
            <person name="Shimamura S."/>
            <person name="Takaki Y."/>
            <person name="Nagai Y."/>
            <person name="Toyoda A."/>
            <person name="Suzuki Y."/>
            <person name="Arimoto A."/>
            <person name="Ishii H."/>
            <person name="Satoh N."/>
            <person name="Nishiyama T."/>
            <person name="Hasebe M."/>
            <person name="Maruyama T."/>
            <person name="Minagawa J."/>
            <person name="Obokata J."/>
            <person name="Shigenobu S."/>
        </authorList>
    </citation>
    <scope>NUCLEOTIDE SEQUENCE [LARGE SCALE GENOMIC DNA]</scope>
</reference>
<accession>A0AAV4BNS9</accession>
<comment type="caution">
    <text evidence="2">The sequence shown here is derived from an EMBL/GenBank/DDBJ whole genome shotgun (WGS) entry which is preliminary data.</text>
</comment>
<evidence type="ECO:0000256" key="1">
    <source>
        <dbReference type="SAM" id="MobiDB-lite"/>
    </source>
</evidence>
<dbReference type="PANTHER" id="PTHR31424">
    <property type="entry name" value="PROTEIN CBG23806"/>
    <property type="match status" value="1"/>
</dbReference>
<dbReference type="GO" id="GO:0004497">
    <property type="term" value="F:monooxygenase activity"/>
    <property type="evidence" value="ECO:0007669"/>
    <property type="project" value="UniProtKB-KW"/>
</dbReference>
<feature type="region of interest" description="Disordered" evidence="1">
    <location>
        <begin position="1"/>
        <end position="34"/>
    </location>
</feature>
<keyword evidence="3" id="KW-1185">Reference proteome</keyword>
<dbReference type="EMBL" id="BLXT01005315">
    <property type="protein sequence ID" value="GFO22116.1"/>
    <property type="molecule type" value="Genomic_DNA"/>
</dbReference>
<dbReference type="AlphaFoldDB" id="A0AAV4BNS9"/>
<proteinExistence type="predicted"/>
<evidence type="ECO:0000313" key="2">
    <source>
        <dbReference type="EMBL" id="GFO22116.1"/>
    </source>
</evidence>